<feature type="binding site" evidence="11">
    <location>
        <position position="122"/>
    </location>
    <ligand>
        <name>ATP</name>
        <dbReference type="ChEBI" id="CHEBI:30616"/>
    </ligand>
</feature>
<proteinExistence type="inferred from homology"/>
<keyword evidence="11" id="KW-0963">Cytoplasm</keyword>
<keyword evidence="5 11" id="KW-0808">Transferase</keyword>
<dbReference type="EMBL" id="JACHIT010000002">
    <property type="protein sequence ID" value="MBB5915790.1"/>
    <property type="molecule type" value="Genomic_DNA"/>
</dbReference>
<evidence type="ECO:0000256" key="3">
    <source>
        <dbReference type="ARBA" id="ARBA00012154"/>
    </source>
</evidence>
<feature type="compositionally biased region" description="Polar residues" evidence="12">
    <location>
        <begin position="207"/>
        <end position="221"/>
    </location>
</feature>
<evidence type="ECO:0000256" key="7">
    <source>
        <dbReference type="ARBA" id="ARBA00022777"/>
    </source>
</evidence>
<feature type="compositionally biased region" description="Low complexity" evidence="12">
    <location>
        <begin position="366"/>
        <end position="396"/>
    </location>
</feature>
<feature type="compositionally biased region" description="Basic residues" evidence="12">
    <location>
        <begin position="297"/>
        <end position="312"/>
    </location>
</feature>
<keyword evidence="4 11" id="KW-0028">Amino-acid biosynthesis</keyword>
<dbReference type="AlphaFoldDB" id="A0A7W9PH28"/>
<dbReference type="PANTHER" id="PTHR21087">
    <property type="entry name" value="SHIKIMATE KINASE"/>
    <property type="match status" value="1"/>
</dbReference>
<comment type="pathway">
    <text evidence="1 11">Metabolic intermediate biosynthesis; chorismate biosynthesis; chorismate from D-erythrose 4-phosphate and phosphoenolpyruvate: step 5/7.</text>
</comment>
<feature type="compositionally biased region" description="Low complexity" evidence="12">
    <location>
        <begin position="412"/>
        <end position="421"/>
    </location>
</feature>
<dbReference type="EC" id="2.7.1.71" evidence="3 11"/>
<dbReference type="HAMAP" id="MF_00109">
    <property type="entry name" value="Shikimate_kinase"/>
    <property type="match status" value="1"/>
</dbReference>
<evidence type="ECO:0000256" key="11">
    <source>
        <dbReference type="HAMAP-Rule" id="MF_00109"/>
    </source>
</evidence>
<dbReference type="CDD" id="cd00464">
    <property type="entry name" value="SK"/>
    <property type="match status" value="1"/>
</dbReference>
<keyword evidence="8 11" id="KW-0067">ATP-binding</keyword>
<feature type="compositionally biased region" description="Low complexity" evidence="12">
    <location>
        <begin position="513"/>
        <end position="530"/>
    </location>
</feature>
<accession>A0A7W9PH28</accession>
<comment type="subcellular location">
    <subcellularLocation>
        <location evidence="11">Cytoplasm</location>
    </subcellularLocation>
</comment>
<dbReference type="Gene3D" id="3.40.50.300">
    <property type="entry name" value="P-loop containing nucleotide triphosphate hydrolases"/>
    <property type="match status" value="1"/>
</dbReference>
<dbReference type="GO" id="GO:0005524">
    <property type="term" value="F:ATP binding"/>
    <property type="evidence" value="ECO:0007669"/>
    <property type="project" value="UniProtKB-UniRule"/>
</dbReference>
<feature type="compositionally biased region" description="Basic and acidic residues" evidence="12">
    <location>
        <begin position="254"/>
        <end position="270"/>
    </location>
</feature>
<dbReference type="Pfam" id="PF01202">
    <property type="entry name" value="SKI"/>
    <property type="match status" value="1"/>
</dbReference>
<keyword evidence="9 11" id="KW-0057">Aromatic amino acid biosynthesis</keyword>
<dbReference type="PROSITE" id="PS01128">
    <property type="entry name" value="SHIKIMATE_KINASE"/>
    <property type="match status" value="1"/>
</dbReference>
<dbReference type="GO" id="GO:0009073">
    <property type="term" value="P:aromatic amino acid family biosynthetic process"/>
    <property type="evidence" value="ECO:0007669"/>
    <property type="project" value="UniProtKB-KW"/>
</dbReference>
<feature type="region of interest" description="Disordered" evidence="12">
    <location>
        <begin position="175"/>
        <end position="547"/>
    </location>
</feature>
<feature type="compositionally biased region" description="Basic residues" evidence="12">
    <location>
        <begin position="194"/>
        <end position="206"/>
    </location>
</feature>
<dbReference type="GO" id="GO:0009423">
    <property type="term" value="P:chorismate biosynthetic process"/>
    <property type="evidence" value="ECO:0007669"/>
    <property type="project" value="UniProtKB-UniRule"/>
</dbReference>
<gene>
    <name evidence="11" type="primary">aroK</name>
    <name evidence="13" type="ORF">BJY24_004702</name>
</gene>
<protein>
    <recommendedName>
        <fullName evidence="3 11">Shikimate kinase</fullName>
        <shortName evidence="11">SK</shortName>
        <ecNumber evidence="3 11">2.7.1.71</ecNumber>
    </recommendedName>
</protein>
<comment type="cofactor">
    <cofactor evidence="11">
        <name>Mg(2+)</name>
        <dbReference type="ChEBI" id="CHEBI:18420"/>
    </cofactor>
    <text evidence="11">Binds 1 Mg(2+) ion per subunit.</text>
</comment>
<evidence type="ECO:0000256" key="1">
    <source>
        <dbReference type="ARBA" id="ARBA00004842"/>
    </source>
</evidence>
<dbReference type="InterPro" id="IPR000623">
    <property type="entry name" value="Shikimate_kinase/TSH1"/>
</dbReference>
<dbReference type="InterPro" id="IPR023000">
    <property type="entry name" value="Shikimate_kinase_CS"/>
</dbReference>
<name>A0A7W9PH28_9NOCA</name>
<feature type="binding site" evidence="11">
    <location>
        <position position="158"/>
    </location>
    <ligand>
        <name>ATP</name>
        <dbReference type="ChEBI" id="CHEBI:30616"/>
    </ligand>
</feature>
<feature type="compositionally biased region" description="Basic and acidic residues" evidence="12">
    <location>
        <begin position="323"/>
        <end position="333"/>
    </location>
</feature>
<dbReference type="InterPro" id="IPR027417">
    <property type="entry name" value="P-loop_NTPase"/>
</dbReference>
<evidence type="ECO:0000256" key="12">
    <source>
        <dbReference type="SAM" id="MobiDB-lite"/>
    </source>
</evidence>
<evidence type="ECO:0000256" key="8">
    <source>
        <dbReference type="ARBA" id="ARBA00022840"/>
    </source>
</evidence>
<dbReference type="PANTHER" id="PTHR21087:SF16">
    <property type="entry name" value="SHIKIMATE KINASE 1, CHLOROPLASTIC"/>
    <property type="match status" value="1"/>
</dbReference>
<organism evidence="13 14">
    <name type="scientific">Nocardia transvalensis</name>
    <dbReference type="NCBI Taxonomy" id="37333"/>
    <lineage>
        <taxon>Bacteria</taxon>
        <taxon>Bacillati</taxon>
        <taxon>Actinomycetota</taxon>
        <taxon>Actinomycetes</taxon>
        <taxon>Mycobacteriales</taxon>
        <taxon>Nocardiaceae</taxon>
        <taxon>Nocardia</taxon>
    </lineage>
</organism>
<reference evidence="13 14" key="1">
    <citation type="submission" date="2020-08" db="EMBL/GenBank/DDBJ databases">
        <title>Sequencing the genomes of 1000 actinobacteria strains.</title>
        <authorList>
            <person name="Klenk H.-P."/>
        </authorList>
    </citation>
    <scope>NUCLEOTIDE SEQUENCE [LARGE SCALE GENOMIC DNA]</scope>
    <source>
        <strain evidence="13 14">DSM 43582</strain>
    </source>
</reference>
<feature type="binding site" evidence="11">
    <location>
        <position position="85"/>
    </location>
    <ligand>
        <name>substrate</name>
    </ligand>
</feature>
<feature type="compositionally biased region" description="Polar residues" evidence="12">
    <location>
        <begin position="228"/>
        <end position="241"/>
    </location>
</feature>
<evidence type="ECO:0000256" key="9">
    <source>
        <dbReference type="ARBA" id="ARBA00023141"/>
    </source>
</evidence>
<comment type="catalytic activity">
    <reaction evidence="10 11">
        <text>shikimate + ATP = 3-phosphoshikimate + ADP + H(+)</text>
        <dbReference type="Rhea" id="RHEA:13121"/>
        <dbReference type="ChEBI" id="CHEBI:15378"/>
        <dbReference type="ChEBI" id="CHEBI:30616"/>
        <dbReference type="ChEBI" id="CHEBI:36208"/>
        <dbReference type="ChEBI" id="CHEBI:145989"/>
        <dbReference type="ChEBI" id="CHEBI:456216"/>
        <dbReference type="EC" id="2.7.1.71"/>
    </reaction>
</comment>
<keyword evidence="14" id="KW-1185">Reference proteome</keyword>
<dbReference type="UniPathway" id="UPA00053">
    <property type="reaction ID" value="UER00088"/>
</dbReference>
<feature type="binding site" evidence="11">
    <location>
        <position position="21"/>
    </location>
    <ligand>
        <name>Mg(2+)</name>
        <dbReference type="ChEBI" id="CHEBI:18420"/>
    </ligand>
</feature>
<evidence type="ECO:0000256" key="4">
    <source>
        <dbReference type="ARBA" id="ARBA00022605"/>
    </source>
</evidence>
<dbReference type="GO" id="GO:0000287">
    <property type="term" value="F:magnesium ion binding"/>
    <property type="evidence" value="ECO:0007669"/>
    <property type="project" value="UniProtKB-UniRule"/>
</dbReference>
<evidence type="ECO:0000256" key="6">
    <source>
        <dbReference type="ARBA" id="ARBA00022741"/>
    </source>
</evidence>
<keyword evidence="11" id="KW-0479">Metal-binding</keyword>
<keyword evidence="6 11" id="KW-0547">Nucleotide-binding</keyword>
<comment type="similarity">
    <text evidence="2 11">Belongs to the shikimate kinase family.</text>
</comment>
<dbReference type="InterPro" id="IPR031322">
    <property type="entry name" value="Shikimate/glucono_kinase"/>
</dbReference>
<feature type="binding site" evidence="11">
    <location>
        <position position="141"/>
    </location>
    <ligand>
        <name>substrate</name>
    </ligand>
</feature>
<evidence type="ECO:0000313" key="13">
    <source>
        <dbReference type="EMBL" id="MBB5915790.1"/>
    </source>
</evidence>
<dbReference type="GO" id="GO:0005829">
    <property type="term" value="C:cytosol"/>
    <property type="evidence" value="ECO:0007669"/>
    <property type="project" value="TreeGrafter"/>
</dbReference>
<evidence type="ECO:0000256" key="10">
    <source>
        <dbReference type="ARBA" id="ARBA00048567"/>
    </source>
</evidence>
<evidence type="ECO:0000313" key="14">
    <source>
        <dbReference type="Proteomes" id="UP000540412"/>
    </source>
</evidence>
<feature type="binding site" evidence="11">
    <location>
        <position position="63"/>
    </location>
    <ligand>
        <name>substrate</name>
    </ligand>
</feature>
<evidence type="ECO:0000256" key="5">
    <source>
        <dbReference type="ARBA" id="ARBA00022679"/>
    </source>
</evidence>
<dbReference type="GO" id="GO:0008652">
    <property type="term" value="P:amino acid biosynthetic process"/>
    <property type="evidence" value="ECO:0007669"/>
    <property type="project" value="UniProtKB-KW"/>
</dbReference>
<comment type="caution">
    <text evidence="13">The sequence shown here is derived from an EMBL/GenBank/DDBJ whole genome shotgun (WGS) entry which is preliminary data.</text>
</comment>
<dbReference type="PRINTS" id="PR01100">
    <property type="entry name" value="SHIKIMTKNASE"/>
</dbReference>
<keyword evidence="7 11" id="KW-0418">Kinase</keyword>
<feature type="compositionally biased region" description="Polar residues" evidence="12">
    <location>
        <begin position="284"/>
        <end position="294"/>
    </location>
</feature>
<dbReference type="SUPFAM" id="SSF52540">
    <property type="entry name" value="P-loop containing nucleoside triphosphate hydrolases"/>
    <property type="match status" value="1"/>
</dbReference>
<feature type="binding site" evidence="11">
    <location>
        <position position="39"/>
    </location>
    <ligand>
        <name>substrate</name>
    </ligand>
</feature>
<dbReference type="Proteomes" id="UP000540412">
    <property type="component" value="Unassembled WGS sequence"/>
</dbReference>
<feature type="compositionally biased region" description="Polar residues" evidence="12">
    <location>
        <begin position="484"/>
        <end position="496"/>
    </location>
</feature>
<dbReference type="GO" id="GO:0004765">
    <property type="term" value="F:shikimate kinase activity"/>
    <property type="evidence" value="ECO:0007669"/>
    <property type="project" value="UniProtKB-UniRule"/>
</dbReference>
<feature type="binding site" evidence="11">
    <location>
        <begin position="17"/>
        <end position="22"/>
    </location>
    <ligand>
        <name>ATP</name>
        <dbReference type="ChEBI" id="CHEBI:30616"/>
    </ligand>
</feature>
<sequence length="547" mass="56939">MQTDPRRPYVVLVGPPGAGKSTIGRKLARELGVDLYDTDAGIEQEAGRTIPEIFAEDGEPEFRRIEERVVRRAVLTHKGVVSLGGGAVLSAATRELLRERTVVYLEISVAEGLRRTGANSNRPLLVGDDPGAKYRSLMRERRPLYREVASVRVRTDGRSPGRVVRNILAKLGLEPVETAPVDPPARPEGEGTSRRSRSRRRRRNRSAKNSTGDTATANSPSKGDPAPANSSGKQGTAPANSSDKRDTVPANSSGKRDTAATTSSDKRDSVDTPSEDAAHPNPAAQESDSPATEQGTKRRSRRSRRGGRRRSRGAATTQTAPSPEHEPSQRHSPPEAGTTGVGQPAAGTPETAQPIGRSATETPNRASAGPHGSSTGSGPGSTRTAAVAATAGTPAARDGRDPARRSRRRTATRASGAPGAAIPSKTAEASHESAVPTNTTDASHEPTIPTNTTDASHEPTIPANTTDASREPAIAAKTAEGESSAAQPVSPTTTGTHVEAGQGGGRSRRRSASRLAGPPGAGAEPASRAGHPGEHTPRALAESEQQA</sequence>
<keyword evidence="11" id="KW-0460">Magnesium</keyword>
<comment type="function">
    <text evidence="11">Catalyzes the specific phosphorylation of the 3-hydroxyl group of shikimic acid using ATP as a cosubstrate.</text>
</comment>
<evidence type="ECO:0000256" key="2">
    <source>
        <dbReference type="ARBA" id="ARBA00006997"/>
    </source>
</evidence>
<comment type="subunit">
    <text evidence="11">Monomer.</text>
</comment>